<reference evidence="1 2" key="1">
    <citation type="submission" date="2014-10" db="EMBL/GenBank/DDBJ databases">
        <title>Pan-genome analysis of Brazilian lineage A amoebal mimiviruses.</title>
        <authorList>
            <person name="Assis F.L."/>
            <person name="Abrahao J.S."/>
            <person name="Kroon E.G."/>
            <person name="Dornas F.P."/>
            <person name="Andrade K.R."/>
            <person name="Borato P.V.M."/>
            <person name="Pilotto M.R."/>
            <person name="Benamar S."/>
            <person name="LaScola B."/>
            <person name="Colson P."/>
        </authorList>
    </citation>
    <scope>NUCLEOTIDE SEQUENCE [LARGE SCALE GENOMIC DNA]</scope>
    <source>
        <strain evidence="1 2">Oyster</strain>
    </source>
</reference>
<evidence type="ECO:0000313" key="1">
    <source>
        <dbReference type="EMBL" id="AKI78797.1"/>
    </source>
</evidence>
<dbReference type="Proteomes" id="UP000241474">
    <property type="component" value="Segment"/>
</dbReference>
<name>A0A0G2Y4W3_MIMIV</name>
<organism evidence="1 2">
    <name type="scientific">Acanthamoeba polyphaga mimivirus</name>
    <name type="common">APMV</name>
    <dbReference type="NCBI Taxonomy" id="212035"/>
    <lineage>
        <taxon>Viruses</taxon>
        <taxon>Varidnaviria</taxon>
        <taxon>Bamfordvirae</taxon>
        <taxon>Nucleocytoviricota</taxon>
        <taxon>Megaviricetes</taxon>
        <taxon>Imitervirales</taxon>
        <taxon>Mimiviridae</taxon>
        <taxon>Megamimivirinae</taxon>
        <taxon>Mimivirus</taxon>
        <taxon>Mimivirus bradfordmassiliense</taxon>
    </lineage>
</organism>
<dbReference type="EMBL" id="KM982401">
    <property type="protein sequence ID" value="AKI78797.1"/>
    <property type="molecule type" value="Genomic_DNA"/>
</dbReference>
<accession>A0A0G2Y4W3</accession>
<organismHost>
    <name type="scientific">Acanthamoeba polyphaga</name>
    <name type="common">Amoeba</name>
    <dbReference type="NCBI Taxonomy" id="5757"/>
</organismHost>
<sequence>MKYMVCHLQIRNDFHCPTCRQPKVFFYNTFEEAYNKACNYIGNMDDFDRKMLKEGSSIWIDEWIRRNNGDKYQIIKITTNKEYELLKYENEEFHEESDVETDAESNEELCGENIIKYMLLHIKVKTSKWCPNNIKYFVSFHFELETACDIVDIGDKSSLLKNLEPVWINKNKLDVGLCSKGGDYFQIIELESDKKFNLNKFCSQLKKLNYK</sequence>
<protein>
    <submittedName>
        <fullName evidence="1">Uncharacterized protein</fullName>
    </submittedName>
</protein>
<evidence type="ECO:0000313" key="2">
    <source>
        <dbReference type="Proteomes" id="UP000241474"/>
    </source>
</evidence>
<proteinExistence type="predicted"/>